<feature type="transmembrane region" description="Helical" evidence="3">
    <location>
        <begin position="728"/>
        <end position="752"/>
    </location>
</feature>
<reference evidence="5" key="1">
    <citation type="submission" date="2021-03" db="EMBL/GenBank/DDBJ databases">
        <authorList>
            <person name="Li Z."/>
            <person name="Yang C."/>
        </authorList>
    </citation>
    <scope>NUCLEOTIDE SEQUENCE</scope>
    <source>
        <strain evidence="5">Dzin_1.0</strain>
        <tissue evidence="5">Leaf</tissue>
    </source>
</reference>
<dbReference type="PANTHER" id="PTHR44378">
    <property type="entry name" value="ACYL-ACTIVATING ENZYME 17, PEROXISOMAL-RELATED"/>
    <property type="match status" value="1"/>
</dbReference>
<dbReference type="EC" id="6.2.1.12" evidence="1"/>
<dbReference type="GO" id="GO:0106290">
    <property type="term" value="F:trans-cinnamate-CoA ligase activity"/>
    <property type="evidence" value="ECO:0007669"/>
    <property type="project" value="UniProtKB-ARBA"/>
</dbReference>
<feature type="transmembrane region" description="Helical" evidence="3">
    <location>
        <begin position="208"/>
        <end position="229"/>
    </location>
</feature>
<accession>A0A9D5HMX8</accession>
<proteinExistence type="predicted"/>
<evidence type="ECO:0000256" key="3">
    <source>
        <dbReference type="SAM" id="Phobius"/>
    </source>
</evidence>
<organism evidence="5 6">
    <name type="scientific">Dioscorea zingiberensis</name>
    <dbReference type="NCBI Taxonomy" id="325984"/>
    <lineage>
        <taxon>Eukaryota</taxon>
        <taxon>Viridiplantae</taxon>
        <taxon>Streptophyta</taxon>
        <taxon>Embryophyta</taxon>
        <taxon>Tracheophyta</taxon>
        <taxon>Spermatophyta</taxon>
        <taxon>Magnoliopsida</taxon>
        <taxon>Liliopsida</taxon>
        <taxon>Dioscoreales</taxon>
        <taxon>Dioscoreaceae</taxon>
        <taxon>Dioscorea</taxon>
    </lineage>
</organism>
<comment type="catalytic activity">
    <reaction evidence="2">
        <text>(E)-4-coumarate + ATP + CoA = (E)-4-coumaroyl-CoA + AMP + diphosphate</text>
        <dbReference type="Rhea" id="RHEA:19641"/>
        <dbReference type="ChEBI" id="CHEBI:12876"/>
        <dbReference type="ChEBI" id="CHEBI:30616"/>
        <dbReference type="ChEBI" id="CHEBI:33019"/>
        <dbReference type="ChEBI" id="CHEBI:57287"/>
        <dbReference type="ChEBI" id="CHEBI:85008"/>
        <dbReference type="ChEBI" id="CHEBI:456215"/>
        <dbReference type="EC" id="6.2.1.12"/>
    </reaction>
    <physiologicalReaction direction="left-to-right" evidence="2">
        <dbReference type="Rhea" id="RHEA:19642"/>
    </physiologicalReaction>
</comment>
<dbReference type="InterPro" id="IPR042099">
    <property type="entry name" value="ANL_N_sf"/>
</dbReference>
<dbReference type="Pfam" id="PF00501">
    <property type="entry name" value="AMP-binding"/>
    <property type="match status" value="1"/>
</dbReference>
<keyword evidence="3" id="KW-0812">Transmembrane</keyword>
<keyword evidence="6" id="KW-1185">Reference proteome</keyword>
<name>A0A9D5HMX8_9LILI</name>
<dbReference type="PANTHER" id="PTHR44378:SF1">
    <property type="entry name" value="ACYL-ACTIVATING ENZYME 18, PEROXISOMAL-RELATED"/>
    <property type="match status" value="1"/>
</dbReference>
<dbReference type="SUPFAM" id="SSF56801">
    <property type="entry name" value="Acetyl-CoA synthetase-like"/>
    <property type="match status" value="1"/>
</dbReference>
<evidence type="ECO:0000313" key="6">
    <source>
        <dbReference type="Proteomes" id="UP001085076"/>
    </source>
</evidence>
<dbReference type="EMBL" id="JAGGNH010000002">
    <property type="protein sequence ID" value="KAJ0982740.1"/>
    <property type="molecule type" value="Genomic_DNA"/>
</dbReference>
<protein>
    <recommendedName>
        <fullName evidence="1">4-coumarate--CoA ligase</fullName>
        <ecNumber evidence="1">6.2.1.12</ecNumber>
    </recommendedName>
</protein>
<gene>
    <name evidence="5" type="ORF">J5N97_010995</name>
</gene>
<dbReference type="Proteomes" id="UP001085076">
    <property type="component" value="Miscellaneous, Linkage group lg02"/>
</dbReference>
<evidence type="ECO:0000256" key="1">
    <source>
        <dbReference type="ARBA" id="ARBA00012959"/>
    </source>
</evidence>
<dbReference type="Gene3D" id="3.40.50.12780">
    <property type="entry name" value="N-terminal domain of ligase-like"/>
    <property type="match status" value="1"/>
</dbReference>
<reference evidence="5" key="2">
    <citation type="journal article" date="2022" name="Hortic Res">
        <title>The genome of Dioscorea zingiberensis sheds light on the biosynthesis, origin and evolution of the medicinally important diosgenin saponins.</title>
        <authorList>
            <person name="Li Y."/>
            <person name="Tan C."/>
            <person name="Li Z."/>
            <person name="Guo J."/>
            <person name="Li S."/>
            <person name="Chen X."/>
            <person name="Wang C."/>
            <person name="Dai X."/>
            <person name="Yang H."/>
            <person name="Song W."/>
            <person name="Hou L."/>
            <person name="Xu J."/>
            <person name="Tong Z."/>
            <person name="Xu A."/>
            <person name="Yuan X."/>
            <person name="Wang W."/>
            <person name="Yang Q."/>
            <person name="Chen L."/>
            <person name="Sun Z."/>
            <person name="Wang K."/>
            <person name="Pan B."/>
            <person name="Chen J."/>
            <person name="Bao Y."/>
            <person name="Liu F."/>
            <person name="Qi X."/>
            <person name="Gang D.R."/>
            <person name="Wen J."/>
            <person name="Li J."/>
        </authorList>
    </citation>
    <scope>NUCLEOTIDE SEQUENCE</scope>
    <source>
        <strain evidence="5">Dzin_1.0</strain>
    </source>
</reference>
<keyword evidence="3" id="KW-1133">Transmembrane helix</keyword>
<dbReference type="AlphaFoldDB" id="A0A9D5HMX8"/>
<dbReference type="PROSITE" id="PS00455">
    <property type="entry name" value="AMP_BINDING"/>
    <property type="match status" value="1"/>
</dbReference>
<evidence type="ECO:0000256" key="2">
    <source>
        <dbReference type="ARBA" id="ARBA00034252"/>
    </source>
</evidence>
<comment type="caution">
    <text evidence="5">The sequence shown here is derived from an EMBL/GenBank/DDBJ whole genome shotgun (WGS) entry which is preliminary data.</text>
</comment>
<dbReference type="GO" id="GO:0016207">
    <property type="term" value="F:4-coumarate-CoA ligase activity"/>
    <property type="evidence" value="ECO:0007669"/>
    <property type="project" value="UniProtKB-EC"/>
</dbReference>
<evidence type="ECO:0000259" key="4">
    <source>
        <dbReference type="Pfam" id="PF00501"/>
    </source>
</evidence>
<dbReference type="OrthoDB" id="10253115at2759"/>
<sequence length="770" mass="84611">MAKGSVWDIDLGDLALAGLRPEEARTFHSDLRRVIGHRHHRADAVEVWRNVVESGVLKPSHPHPLHQLVYYSVYAGWASADRGPPPYWFPDLVDAKRTNLGKLMETYGPSLLGSSYYTADKSREGGTWFPRSVLNIAECCLLPMYFPKNSDENIAIVWRDEGADHSPVNVLSVRELRDQVMMVANAIDKLFSKGDPIAIDMPMTTTAVIIYLGIIIAGCIVVSIADSFATQEIAVRMSISKAKGIFTQDFTIRGGRKFPLYSRVIKGSKCKAIVVPAQGNEIGVQLRNHDLSWKDFLSCTASLPRPSTYVPVYQSAENVINILFSSGTTGDPKAIPWTQLSAIRCAADSWAHADIQSGDTCCWPTNLGWVMGPILLFSCFLNGATLALYHGSPLGRDFGKFVQDAGVTLLGTIPTLVKTWKSSNCMEGLEWGKIRTFASTGEASDVDDDLWLSSRASYRPIIECCGGTELASSYLQGSLLEPQAFGAFSGTSMSTGLDTFDDQGIPYPDDQPCVREVDLFPLYMGASNRLLNADHKKVYFNGMPTYRGMKLRRHGDIIQRTVGGYYIVQGRADDTMNLGGIKTSAVEIERVCNRADGDVLETAAISTRKGTGGPEQLVVMVVLKDGSSNRNPDQLRAKFQQAIQKNLNPLFKVQARISHGFELLSVSEDLQCEVVGMVWALIVVLPNGPIEEFEGEPDRSELVGDDHGLEHAALGDAEAMAHVLRDGLLHLVLSALLSNIFLLLFLFFNLLLRSILDLQEILKDNTSNLS</sequence>
<dbReference type="GO" id="GO:0009698">
    <property type="term" value="P:phenylpropanoid metabolic process"/>
    <property type="evidence" value="ECO:0007669"/>
    <property type="project" value="UniProtKB-ARBA"/>
</dbReference>
<dbReference type="InterPro" id="IPR020845">
    <property type="entry name" value="AMP-binding_CS"/>
</dbReference>
<dbReference type="InterPro" id="IPR000873">
    <property type="entry name" value="AMP-dep_synth/lig_dom"/>
</dbReference>
<keyword evidence="3" id="KW-0472">Membrane</keyword>
<evidence type="ECO:0000313" key="5">
    <source>
        <dbReference type="EMBL" id="KAJ0982740.1"/>
    </source>
</evidence>
<feature type="domain" description="AMP-dependent synthetase/ligase" evidence="4">
    <location>
        <begin position="167"/>
        <end position="474"/>
    </location>
</feature>